<dbReference type="OrthoDB" id="9792021at2"/>
<evidence type="ECO:0000313" key="6">
    <source>
        <dbReference type="Proteomes" id="UP000182661"/>
    </source>
</evidence>
<feature type="signal peptide" evidence="3">
    <location>
        <begin position="1"/>
        <end position="27"/>
    </location>
</feature>
<feature type="compositionally biased region" description="Low complexity" evidence="2">
    <location>
        <begin position="265"/>
        <end position="282"/>
    </location>
</feature>
<dbReference type="Gene3D" id="3.30.1330.60">
    <property type="entry name" value="OmpA-like domain"/>
    <property type="match status" value="1"/>
</dbReference>
<comment type="caution">
    <text evidence="5">The sequence shown here is derived from an EMBL/GenBank/DDBJ whole genome shotgun (WGS) entry which is preliminary data.</text>
</comment>
<dbReference type="InterPro" id="IPR050330">
    <property type="entry name" value="Bact_OuterMem_StrucFunc"/>
</dbReference>
<dbReference type="AlphaFoldDB" id="A0A657LP18"/>
<gene>
    <name evidence="5" type="ORF">AX760_05510</name>
</gene>
<dbReference type="PROSITE" id="PS51123">
    <property type="entry name" value="OMPA_2"/>
    <property type="match status" value="1"/>
</dbReference>
<sequence length="694" mass="77248">MSIRSKLFATVAFPVLSVSLAIQPALADSLMKPFEVAQESGDPAVDQLSADGEVVPEELLRKKRKKAAAEEEQAAPVAEEQQPEAEQQAEPVEKPRKKRDKKAAVEEEQPAAEEQAAPVAEEQQPEAEQQAEPVEKPRKKRDKKAAAAEEQPAAEEQAAPVAEEQQPEVEQQAEPVEKPRKKRDKKAAVEEEQPAAEEQAAPDAEEQQPEAEQQAEPVEKPRKKRDKKAAAEAQKTEEQKAADETQSEDRPPVAEGELRPMIEGDPAIAEDNAAAADEPVPEMTDTRTTEEKQEIAKDPSASDETVVLPVENGAAVLDSDKDADNAGGDNTREKRRKQRQELRAEDETVAAPTSDAESQAGRTERRPSREEIGAANNEKGERISEAPTFDLPDLIDAITGNTDGNTRRDRRPRIEEELDNRVVIDLGDQIIVRSDDRPRLRRNAEETYYDELPRGRTRETIEKVGGVKIVTIYNRYGDILQRTRIDRQGREYLLIYAPEAGDGPRPPAYDVGDDLPPMRLRVPVRDYIIDTSSQPDRDYYDFLSEPPVEQVERVYTIDEVKNSARIRDKVRRIDLDTITFATGSAEVPMSQAKTLRSVANAMNEVLEKDPGETFFIEGHTDAVGSDQSNLVLSDQRAESVAVLLSEVYDIPAENLVTQGYGERFLKVRTGDAEQLNRRVTIRRVTALVRPVAQN</sequence>
<dbReference type="SUPFAM" id="SSF103088">
    <property type="entry name" value="OmpA-like"/>
    <property type="match status" value="1"/>
</dbReference>
<protein>
    <recommendedName>
        <fullName evidence="4">OmpA-like domain-containing protein</fullName>
    </recommendedName>
</protein>
<keyword evidence="1" id="KW-0472">Membrane</keyword>
<feature type="domain" description="OmpA-like" evidence="4">
    <location>
        <begin position="567"/>
        <end position="692"/>
    </location>
</feature>
<feature type="compositionally biased region" description="Low complexity" evidence="2">
    <location>
        <begin position="74"/>
        <end position="90"/>
    </location>
</feature>
<dbReference type="CDD" id="cd07185">
    <property type="entry name" value="OmpA_C-like"/>
    <property type="match status" value="1"/>
</dbReference>
<feature type="compositionally biased region" description="Low complexity" evidence="2">
    <location>
        <begin position="112"/>
        <end position="132"/>
    </location>
</feature>
<evidence type="ECO:0000256" key="2">
    <source>
        <dbReference type="SAM" id="MobiDB-lite"/>
    </source>
</evidence>
<dbReference type="PANTHER" id="PTHR30329:SF21">
    <property type="entry name" value="LIPOPROTEIN YIAD-RELATED"/>
    <property type="match status" value="1"/>
</dbReference>
<keyword evidence="3" id="KW-0732">Signal</keyword>
<feature type="compositionally biased region" description="Basic and acidic residues" evidence="2">
    <location>
        <begin position="362"/>
        <end position="384"/>
    </location>
</feature>
<dbReference type="GO" id="GO:0016020">
    <property type="term" value="C:membrane"/>
    <property type="evidence" value="ECO:0007669"/>
    <property type="project" value="UniProtKB-UniRule"/>
</dbReference>
<feature type="compositionally biased region" description="Low complexity" evidence="2">
    <location>
        <begin position="148"/>
        <end position="174"/>
    </location>
</feature>
<proteinExistence type="predicted"/>
<feature type="compositionally biased region" description="Basic and acidic residues" evidence="2">
    <location>
        <begin position="228"/>
        <end position="262"/>
    </location>
</feature>
<dbReference type="RefSeq" id="WP_071834591.1">
    <property type="nucleotide sequence ID" value="NZ_LSRP01000107.1"/>
</dbReference>
<feature type="chain" id="PRO_5024930766" description="OmpA-like domain-containing protein" evidence="3">
    <location>
        <begin position="28"/>
        <end position="694"/>
    </location>
</feature>
<accession>A0A657LP18</accession>
<keyword evidence="6" id="KW-1185">Reference proteome</keyword>
<dbReference type="Proteomes" id="UP000182661">
    <property type="component" value="Unassembled WGS sequence"/>
</dbReference>
<dbReference type="InterPro" id="IPR006665">
    <property type="entry name" value="OmpA-like"/>
</dbReference>
<organism evidence="5 6">
    <name type="scientific">Pararhizobium antarcticum</name>
    <dbReference type="NCBI Taxonomy" id="1798805"/>
    <lineage>
        <taxon>Bacteria</taxon>
        <taxon>Pseudomonadati</taxon>
        <taxon>Pseudomonadota</taxon>
        <taxon>Alphaproteobacteria</taxon>
        <taxon>Hyphomicrobiales</taxon>
        <taxon>Rhizobiaceae</taxon>
        <taxon>Rhizobium/Agrobacterium group</taxon>
        <taxon>Pararhizobium</taxon>
    </lineage>
</organism>
<evidence type="ECO:0000313" key="5">
    <source>
        <dbReference type="EMBL" id="OJF93454.1"/>
    </source>
</evidence>
<evidence type="ECO:0000256" key="1">
    <source>
        <dbReference type="PROSITE-ProRule" id="PRU00473"/>
    </source>
</evidence>
<dbReference type="Pfam" id="PF00691">
    <property type="entry name" value="OmpA"/>
    <property type="match status" value="1"/>
</dbReference>
<feature type="compositionally biased region" description="Basic and acidic residues" evidence="2">
    <location>
        <begin position="284"/>
        <end position="297"/>
    </location>
</feature>
<reference evidence="5 6" key="1">
    <citation type="submission" date="2016-02" db="EMBL/GenBank/DDBJ databases">
        <title>Genome sequencing of a beta-galactosidase producing bacteria Rhizobium sp. 59.</title>
        <authorList>
            <person name="Wang D."/>
            <person name="Kot W."/>
            <person name="Qin Y."/>
            <person name="Hansen L."/>
            <person name="Naqvi K."/>
            <person name="Rensing C."/>
        </authorList>
    </citation>
    <scope>NUCLEOTIDE SEQUENCE [LARGE SCALE GENOMIC DNA]</scope>
    <source>
        <strain evidence="5 6">59</strain>
    </source>
</reference>
<dbReference type="InterPro" id="IPR036737">
    <property type="entry name" value="OmpA-like_sf"/>
</dbReference>
<evidence type="ECO:0000259" key="4">
    <source>
        <dbReference type="PROSITE" id="PS51123"/>
    </source>
</evidence>
<evidence type="ECO:0000256" key="3">
    <source>
        <dbReference type="SAM" id="SignalP"/>
    </source>
</evidence>
<dbReference type="PANTHER" id="PTHR30329">
    <property type="entry name" value="STATOR ELEMENT OF FLAGELLAR MOTOR COMPLEX"/>
    <property type="match status" value="1"/>
</dbReference>
<name>A0A657LP18_9HYPH</name>
<feature type="region of interest" description="Disordered" evidence="2">
    <location>
        <begin position="62"/>
        <end position="413"/>
    </location>
</feature>
<dbReference type="EMBL" id="LSRP01000107">
    <property type="protein sequence ID" value="OJF93454.1"/>
    <property type="molecule type" value="Genomic_DNA"/>
</dbReference>